<gene>
    <name evidence="15" type="ORF">EGYM00392_LOCUS28082</name>
</gene>
<dbReference type="Gene3D" id="3.40.50.1000">
    <property type="entry name" value="HAD superfamily/HAD-like"/>
    <property type="match status" value="1"/>
</dbReference>
<dbReference type="InterPro" id="IPR045865">
    <property type="entry name" value="ACT-like_dom_sf"/>
</dbReference>
<dbReference type="SUPFAM" id="SSF56784">
    <property type="entry name" value="HAD-like"/>
    <property type="match status" value="1"/>
</dbReference>
<dbReference type="InterPro" id="IPR001763">
    <property type="entry name" value="Rhodanese-like_dom"/>
</dbReference>
<dbReference type="GO" id="GO:0005737">
    <property type="term" value="C:cytoplasm"/>
    <property type="evidence" value="ECO:0007669"/>
    <property type="project" value="TreeGrafter"/>
</dbReference>
<dbReference type="Pfam" id="PF12710">
    <property type="entry name" value="HAD"/>
    <property type="match status" value="1"/>
</dbReference>
<feature type="region of interest" description="Disordered" evidence="12">
    <location>
        <begin position="1"/>
        <end position="29"/>
    </location>
</feature>
<keyword evidence="5" id="KW-0028">Amino-acid biosynthesis</keyword>
<dbReference type="NCBIfam" id="TIGR00338">
    <property type="entry name" value="serB"/>
    <property type="match status" value="1"/>
</dbReference>
<dbReference type="NCBIfam" id="TIGR01488">
    <property type="entry name" value="HAD-SF-IB"/>
    <property type="match status" value="1"/>
</dbReference>
<evidence type="ECO:0000256" key="11">
    <source>
        <dbReference type="PIRSR" id="PIRSR604469-1"/>
    </source>
</evidence>
<evidence type="ECO:0000313" key="15">
    <source>
        <dbReference type="EMBL" id="CAD9016973.1"/>
    </source>
</evidence>
<dbReference type="UniPathway" id="UPA00135">
    <property type="reaction ID" value="UER00198"/>
</dbReference>
<dbReference type="EMBL" id="HBGA01075290">
    <property type="protein sequence ID" value="CAD9016973.1"/>
    <property type="molecule type" value="Transcribed_RNA"/>
</dbReference>
<evidence type="ECO:0000256" key="8">
    <source>
        <dbReference type="ARBA" id="ARBA00022842"/>
    </source>
</evidence>
<dbReference type="SFLD" id="SFLDG01136">
    <property type="entry name" value="C1.6:_Phosphoserine_Phosphatas"/>
    <property type="match status" value="1"/>
</dbReference>
<dbReference type="SUPFAM" id="SSF55021">
    <property type="entry name" value="ACT-like"/>
    <property type="match status" value="1"/>
</dbReference>
<keyword evidence="6" id="KW-0479">Metal-binding</keyword>
<dbReference type="PROSITE" id="PS51671">
    <property type="entry name" value="ACT"/>
    <property type="match status" value="1"/>
</dbReference>
<dbReference type="CDD" id="cd07500">
    <property type="entry name" value="HAD_PSP"/>
    <property type="match status" value="1"/>
</dbReference>
<feature type="domain" description="ACT" evidence="14">
    <location>
        <begin position="34"/>
        <end position="111"/>
    </location>
</feature>
<dbReference type="SFLD" id="SFLDS00003">
    <property type="entry name" value="Haloacid_Dehalogenase"/>
    <property type="match status" value="1"/>
</dbReference>
<dbReference type="GO" id="GO:0006564">
    <property type="term" value="P:L-serine biosynthetic process"/>
    <property type="evidence" value="ECO:0007669"/>
    <property type="project" value="UniProtKB-KW"/>
</dbReference>
<feature type="active site" description="Nucleophile" evidence="11">
    <location>
        <position position="225"/>
    </location>
</feature>
<organism evidence="15">
    <name type="scientific">Eutreptiella gymnastica</name>
    <dbReference type="NCBI Taxonomy" id="73025"/>
    <lineage>
        <taxon>Eukaryota</taxon>
        <taxon>Discoba</taxon>
        <taxon>Euglenozoa</taxon>
        <taxon>Euglenida</taxon>
        <taxon>Spirocuta</taxon>
        <taxon>Euglenophyceae</taxon>
        <taxon>Eutreptiales</taxon>
        <taxon>Eutreptiaceae</taxon>
        <taxon>Eutreptiella</taxon>
    </lineage>
</organism>
<keyword evidence="8" id="KW-0460">Magnesium</keyword>
<evidence type="ECO:0000256" key="12">
    <source>
        <dbReference type="SAM" id="MobiDB-lite"/>
    </source>
</evidence>
<evidence type="ECO:0000256" key="1">
    <source>
        <dbReference type="ARBA" id="ARBA00001946"/>
    </source>
</evidence>
<evidence type="ECO:0000259" key="14">
    <source>
        <dbReference type="PROSITE" id="PS51671"/>
    </source>
</evidence>
<feature type="domain" description="Rhodanese" evidence="13">
    <location>
        <begin position="265"/>
        <end position="327"/>
    </location>
</feature>
<comment type="similarity">
    <text evidence="3">Belongs to the HAD-like hydrolase superfamily. SerB family.</text>
</comment>
<dbReference type="PROSITE" id="PS50206">
    <property type="entry name" value="RHODANESE_3"/>
    <property type="match status" value="1"/>
</dbReference>
<dbReference type="InterPro" id="IPR036412">
    <property type="entry name" value="HAD-like_sf"/>
</dbReference>
<dbReference type="InterPro" id="IPR002912">
    <property type="entry name" value="ACT_dom"/>
</dbReference>
<evidence type="ECO:0000256" key="3">
    <source>
        <dbReference type="ARBA" id="ARBA00009184"/>
    </source>
</evidence>
<keyword evidence="9" id="KW-0718">Serine biosynthesis</keyword>
<evidence type="ECO:0000256" key="7">
    <source>
        <dbReference type="ARBA" id="ARBA00022801"/>
    </source>
</evidence>
<comment type="cofactor">
    <cofactor evidence="1">
        <name>Mg(2+)</name>
        <dbReference type="ChEBI" id="CHEBI:18420"/>
    </cofactor>
</comment>
<dbReference type="CDD" id="cd04871">
    <property type="entry name" value="ACT_PSP_2"/>
    <property type="match status" value="1"/>
</dbReference>
<proteinExistence type="inferred from homology"/>
<dbReference type="InterPro" id="IPR004469">
    <property type="entry name" value="PSP"/>
</dbReference>
<feature type="active site" description="Proton donor" evidence="11">
    <location>
        <position position="227"/>
    </location>
</feature>
<dbReference type="SFLD" id="SFLDG01137">
    <property type="entry name" value="C1.6.1:_Phosphoserine_Phosphat"/>
    <property type="match status" value="1"/>
</dbReference>
<accession>A0A7S1IM89</accession>
<protein>
    <recommendedName>
        <fullName evidence="4">phosphoserine phosphatase</fullName>
        <ecNumber evidence="4">3.1.3.3</ecNumber>
    </recommendedName>
    <alternativeName>
        <fullName evidence="10">O-phosphoserine phosphohydrolase</fullName>
    </alternativeName>
</protein>
<reference evidence="15" key="1">
    <citation type="submission" date="2021-01" db="EMBL/GenBank/DDBJ databases">
        <authorList>
            <person name="Corre E."/>
            <person name="Pelletier E."/>
            <person name="Niang G."/>
            <person name="Scheremetjew M."/>
            <person name="Finn R."/>
            <person name="Kale V."/>
            <person name="Holt S."/>
            <person name="Cochrane G."/>
            <person name="Meng A."/>
            <person name="Brown T."/>
            <person name="Cohen L."/>
        </authorList>
    </citation>
    <scope>NUCLEOTIDE SEQUENCE</scope>
    <source>
        <strain evidence="15">NIES-381</strain>
    </source>
</reference>
<comment type="pathway">
    <text evidence="2">Amino-acid biosynthesis; L-serine biosynthesis; L-serine from 3-phospho-D-glycerate: step 3/3.</text>
</comment>
<evidence type="ECO:0000259" key="13">
    <source>
        <dbReference type="PROSITE" id="PS50206"/>
    </source>
</evidence>
<dbReference type="GO" id="GO:0036424">
    <property type="term" value="F:L-phosphoserine phosphatase activity"/>
    <property type="evidence" value="ECO:0007669"/>
    <property type="project" value="InterPro"/>
</dbReference>
<name>A0A7S1IM89_9EUGL</name>
<dbReference type="InterPro" id="IPR050582">
    <property type="entry name" value="HAD-like_SerB"/>
</dbReference>
<evidence type="ECO:0000256" key="9">
    <source>
        <dbReference type="ARBA" id="ARBA00023299"/>
    </source>
</evidence>
<evidence type="ECO:0000256" key="10">
    <source>
        <dbReference type="ARBA" id="ARBA00031693"/>
    </source>
</evidence>
<dbReference type="SFLD" id="SFLDF00029">
    <property type="entry name" value="phosphoserine_phosphatase"/>
    <property type="match status" value="1"/>
</dbReference>
<dbReference type="CDD" id="cd04870">
    <property type="entry name" value="ACT_PSP_1"/>
    <property type="match status" value="1"/>
</dbReference>
<dbReference type="InterPro" id="IPR023214">
    <property type="entry name" value="HAD_sf"/>
</dbReference>
<dbReference type="EC" id="3.1.3.3" evidence="4"/>
<dbReference type="GO" id="GO:0000287">
    <property type="term" value="F:magnesium ion binding"/>
    <property type="evidence" value="ECO:0007669"/>
    <property type="project" value="TreeGrafter"/>
</dbReference>
<dbReference type="AlphaFoldDB" id="A0A7S1IM89"/>
<evidence type="ECO:0000256" key="2">
    <source>
        <dbReference type="ARBA" id="ARBA00005135"/>
    </source>
</evidence>
<dbReference type="Pfam" id="PF13740">
    <property type="entry name" value="ACT_6"/>
    <property type="match status" value="1"/>
</dbReference>
<feature type="compositionally biased region" description="Basic and acidic residues" evidence="12">
    <location>
        <begin position="1"/>
        <end position="11"/>
    </location>
</feature>
<dbReference type="PANTHER" id="PTHR43344:SF2">
    <property type="entry name" value="PHOSPHOSERINE PHOSPHATASE"/>
    <property type="match status" value="1"/>
</dbReference>
<evidence type="ECO:0000256" key="5">
    <source>
        <dbReference type="ARBA" id="ARBA00022605"/>
    </source>
</evidence>
<evidence type="ECO:0000256" key="6">
    <source>
        <dbReference type="ARBA" id="ARBA00022723"/>
    </source>
</evidence>
<dbReference type="Gene3D" id="3.30.70.260">
    <property type="match status" value="1"/>
</dbReference>
<keyword evidence="7" id="KW-0378">Hydrolase</keyword>
<dbReference type="PANTHER" id="PTHR43344">
    <property type="entry name" value="PHOSPHOSERINE PHOSPHATASE"/>
    <property type="match status" value="1"/>
</dbReference>
<evidence type="ECO:0000256" key="4">
    <source>
        <dbReference type="ARBA" id="ARBA00012640"/>
    </source>
</evidence>
<sequence>MASRTNEDGSPRHKRPRYDDSDDDENTPMGEIVMVNVTGRDRVGITREVTTVLTKHQVEIMDLNQTVSQKKLMLGIVIRTPHGLDTSAMKKDLLFATFDMGLQVDITTIPHVEYEDWVGMQGQPQWILTLLARELKAEYLSAVTELLSKAQLNIATITRLSGRKSLFSRAGRATRACVEIRLRGEVNDEAALKDQIMKLCSNMSMDLSFQKDDIFRRYRRLAVFDMDSTLIQCEVIDELAREAGVYEEVAAITESAMRGEIDFGESLKQRVEKLKGLPESTLQVVAERLPLTEGARRLIRTLRRMGYKTAILSGGFTYFAHHLQKILGFDFVHANQLEIENGIMTGRVTGTVVDANQKATYLKEIAKNEGIDMRQTMAVGDGANDLPMLSIAGLGVAFHAKPLVRKQAKHQISTLGLDGVLYLIGVSDRDVKMIQTDAHGYFSE</sequence>